<dbReference type="InterPro" id="IPR003439">
    <property type="entry name" value="ABC_transporter-like_ATP-bd"/>
</dbReference>
<comment type="caution">
    <text evidence="7">The sequence shown here is derived from an EMBL/GenBank/DDBJ whole genome shotgun (WGS) entry which is preliminary data.</text>
</comment>
<name>A0A917RC81_9ACTN</name>
<dbReference type="GO" id="GO:0055085">
    <property type="term" value="P:transmembrane transport"/>
    <property type="evidence" value="ECO:0007669"/>
    <property type="project" value="UniProtKB-ARBA"/>
</dbReference>
<accession>A0A917RC81</accession>
<dbReference type="InterPro" id="IPR017871">
    <property type="entry name" value="ABC_transporter-like_CS"/>
</dbReference>
<evidence type="ECO:0000256" key="3">
    <source>
        <dbReference type="ARBA" id="ARBA00022741"/>
    </source>
</evidence>
<dbReference type="GO" id="GO:0016887">
    <property type="term" value="F:ATP hydrolysis activity"/>
    <property type="evidence" value="ECO:0007669"/>
    <property type="project" value="InterPro"/>
</dbReference>
<keyword evidence="8" id="KW-1185">Reference proteome</keyword>
<dbReference type="SUPFAM" id="SSF52540">
    <property type="entry name" value="P-loop containing nucleoside triphosphate hydrolases"/>
    <property type="match status" value="2"/>
</dbReference>
<evidence type="ECO:0000256" key="5">
    <source>
        <dbReference type="SAM" id="MobiDB-lite"/>
    </source>
</evidence>
<dbReference type="InterPro" id="IPR013563">
    <property type="entry name" value="Oligopep_ABC_C"/>
</dbReference>
<evidence type="ECO:0000256" key="4">
    <source>
        <dbReference type="ARBA" id="ARBA00022840"/>
    </source>
</evidence>
<dbReference type="GO" id="GO:0015833">
    <property type="term" value="P:peptide transport"/>
    <property type="evidence" value="ECO:0007669"/>
    <property type="project" value="InterPro"/>
</dbReference>
<dbReference type="Pfam" id="PF00005">
    <property type="entry name" value="ABC_tran"/>
    <property type="match status" value="2"/>
</dbReference>
<evidence type="ECO:0000256" key="2">
    <source>
        <dbReference type="ARBA" id="ARBA00022448"/>
    </source>
</evidence>
<sequence>MIGRSRGARGAWAAVRDPVQRAPGAVDATGGAPAPVEGLLPALAGRGPGEDREGVPPHDPVLAVRDLTVAFGGVRVVRGMNYQVRAGEVLGIVGESGAGKSAAALAVMGLLPRHAEVSGSVLLHGRELLGAPEKDLAGFRGRTISMVFQDPLSAMTPVHRVGDQIAEAVRVHQRASRRQAAERAVELLDLVGIPHPRQRARAFPHEFSGGMRQRAMIAMAVANDPDVIICDEPTTALDVTIQAQVLEVLRTAQRETGAAIVLITHDLGVVAGFADRVLVMYAGREAESGPVRDVYHRSRMPYTIGLLGSVPRLDAAGRAPLIPVAGAPPRPSRLPPGCPFEPRCPVRLPGCALSEPQPAQVGPGHRAACHRAHEIAAAGGLAVLLGSDRERAAARERDAAAPGPSALGPSAPQRDAAASPPSTPGRDAAASVPAEPAREAGTPPPPPSHPGEAPGPAGGTEREAFPAAGPREARPAVLEVRDLVKHYPLTRGVLLRRRVGTVRAVDGIGFDIREGETLGLVGESGCGKTTALMEILELSRPQEGGVVVFGRDTATLTPRDRMAVRRRLQVVFQDPLASLDPRMTVHDIVAEPLVTHGRRGTVPAVRRLLGLVGLDADAAARHPGELSGGQRQRVAIARALALAPRLIVLDEPVSALDVSIQAGVLNLLTDLGSRLGLSYLFVAHDLAVVRHIADRVAVMYLGRIAEIGRVDLVYDGPAHPYTQALLSAVPIPDPDKERRRRRILLEGDIPSPADPPSGCRFRTRCPKFAALAGPLRALCAEQEPQIRPVSGDHGAACHYAERLGVV</sequence>
<protein>
    <recommendedName>
        <fullName evidence="6">ABC transporter domain-containing protein</fullName>
    </recommendedName>
</protein>
<comment type="similarity">
    <text evidence="1">Belongs to the ABC transporter superfamily.</text>
</comment>
<dbReference type="GO" id="GO:0005524">
    <property type="term" value="F:ATP binding"/>
    <property type="evidence" value="ECO:0007669"/>
    <property type="project" value="UniProtKB-KW"/>
</dbReference>
<dbReference type="InterPro" id="IPR003593">
    <property type="entry name" value="AAA+_ATPase"/>
</dbReference>
<evidence type="ECO:0000259" key="6">
    <source>
        <dbReference type="PROSITE" id="PS50893"/>
    </source>
</evidence>
<dbReference type="PROSITE" id="PS00211">
    <property type="entry name" value="ABC_TRANSPORTER_1"/>
    <property type="match status" value="2"/>
</dbReference>
<gene>
    <name evidence="7" type="ORF">GCM10007964_47340</name>
</gene>
<dbReference type="NCBIfam" id="TIGR01727">
    <property type="entry name" value="oligo_HPY"/>
    <property type="match status" value="2"/>
</dbReference>
<dbReference type="PANTHER" id="PTHR43776:SF7">
    <property type="entry name" value="D,D-DIPEPTIDE TRANSPORT ATP-BINDING PROTEIN DDPF-RELATED"/>
    <property type="match status" value="1"/>
</dbReference>
<feature type="domain" description="ABC transporter" evidence="6">
    <location>
        <begin position="62"/>
        <end position="307"/>
    </location>
</feature>
<organism evidence="7 8">
    <name type="scientific">Sphaerisporangium melleum</name>
    <dbReference type="NCBI Taxonomy" id="321316"/>
    <lineage>
        <taxon>Bacteria</taxon>
        <taxon>Bacillati</taxon>
        <taxon>Actinomycetota</taxon>
        <taxon>Actinomycetes</taxon>
        <taxon>Streptosporangiales</taxon>
        <taxon>Streptosporangiaceae</taxon>
        <taxon>Sphaerisporangium</taxon>
    </lineage>
</organism>
<dbReference type="PROSITE" id="PS50893">
    <property type="entry name" value="ABC_TRANSPORTER_2"/>
    <property type="match status" value="2"/>
</dbReference>
<dbReference type="EMBL" id="BMNT01000027">
    <property type="protein sequence ID" value="GGK99801.1"/>
    <property type="molecule type" value="Genomic_DNA"/>
</dbReference>
<proteinExistence type="inferred from homology"/>
<dbReference type="NCBIfam" id="NF008453">
    <property type="entry name" value="PRK11308.1"/>
    <property type="match status" value="2"/>
</dbReference>
<feature type="region of interest" description="Disordered" evidence="5">
    <location>
        <begin position="393"/>
        <end position="473"/>
    </location>
</feature>
<keyword evidence="3" id="KW-0547">Nucleotide-binding</keyword>
<keyword evidence="2" id="KW-0813">Transport</keyword>
<dbReference type="InterPro" id="IPR050319">
    <property type="entry name" value="ABC_transp_ATP-bind"/>
</dbReference>
<feature type="domain" description="ABC transporter" evidence="6">
    <location>
        <begin position="478"/>
        <end position="726"/>
    </location>
</feature>
<dbReference type="SMART" id="SM00382">
    <property type="entry name" value="AAA"/>
    <property type="match status" value="2"/>
</dbReference>
<evidence type="ECO:0000256" key="1">
    <source>
        <dbReference type="ARBA" id="ARBA00005417"/>
    </source>
</evidence>
<dbReference type="CDD" id="cd03257">
    <property type="entry name" value="ABC_NikE_OppD_transporters"/>
    <property type="match status" value="2"/>
</dbReference>
<dbReference type="Proteomes" id="UP000645217">
    <property type="component" value="Unassembled WGS sequence"/>
</dbReference>
<dbReference type="PANTHER" id="PTHR43776">
    <property type="entry name" value="TRANSPORT ATP-BINDING PROTEIN"/>
    <property type="match status" value="1"/>
</dbReference>
<evidence type="ECO:0000313" key="8">
    <source>
        <dbReference type="Proteomes" id="UP000645217"/>
    </source>
</evidence>
<reference evidence="7" key="1">
    <citation type="journal article" date="2014" name="Int. J. Syst. Evol. Microbiol.">
        <title>Complete genome sequence of Corynebacterium casei LMG S-19264T (=DSM 44701T), isolated from a smear-ripened cheese.</title>
        <authorList>
            <consortium name="US DOE Joint Genome Institute (JGI-PGF)"/>
            <person name="Walter F."/>
            <person name="Albersmeier A."/>
            <person name="Kalinowski J."/>
            <person name="Ruckert C."/>
        </authorList>
    </citation>
    <scope>NUCLEOTIDE SEQUENCE</scope>
    <source>
        <strain evidence="7">JCM 13064</strain>
    </source>
</reference>
<evidence type="ECO:0000313" key="7">
    <source>
        <dbReference type="EMBL" id="GGK99801.1"/>
    </source>
</evidence>
<dbReference type="Gene3D" id="3.40.50.300">
    <property type="entry name" value="P-loop containing nucleotide triphosphate hydrolases"/>
    <property type="match status" value="2"/>
</dbReference>
<keyword evidence="4" id="KW-0067">ATP-binding</keyword>
<feature type="compositionally biased region" description="Low complexity" evidence="5">
    <location>
        <begin position="400"/>
        <end position="412"/>
    </location>
</feature>
<dbReference type="Pfam" id="PF08352">
    <property type="entry name" value="oligo_HPY"/>
    <property type="match status" value="2"/>
</dbReference>
<dbReference type="InterPro" id="IPR027417">
    <property type="entry name" value="P-loop_NTPase"/>
</dbReference>
<dbReference type="FunFam" id="3.40.50.300:FF:000016">
    <property type="entry name" value="Oligopeptide ABC transporter ATP-binding component"/>
    <property type="match status" value="2"/>
</dbReference>
<dbReference type="AlphaFoldDB" id="A0A917RC81"/>
<reference evidence="7" key="2">
    <citation type="submission" date="2020-09" db="EMBL/GenBank/DDBJ databases">
        <authorList>
            <person name="Sun Q."/>
            <person name="Ohkuma M."/>
        </authorList>
    </citation>
    <scope>NUCLEOTIDE SEQUENCE</scope>
    <source>
        <strain evidence="7">JCM 13064</strain>
    </source>
</reference>